<dbReference type="RefSeq" id="WP_140596348.1">
    <property type="nucleotide sequence ID" value="NZ_VFWZ01000008.1"/>
</dbReference>
<dbReference type="Proteomes" id="UP000315540">
    <property type="component" value="Unassembled WGS sequence"/>
</dbReference>
<evidence type="ECO:0000313" key="2">
    <source>
        <dbReference type="Proteomes" id="UP000315540"/>
    </source>
</evidence>
<protein>
    <recommendedName>
        <fullName evidence="3">YdhR family protein</fullName>
    </recommendedName>
</protein>
<reference evidence="1 2" key="1">
    <citation type="submission" date="2019-06" db="EMBL/GenBank/DDBJ databases">
        <authorList>
            <person name="Meng X."/>
        </authorList>
    </citation>
    <scope>NUCLEOTIDE SEQUENCE [LARGE SCALE GENOMIC DNA]</scope>
    <source>
        <strain evidence="1 2">M625</strain>
    </source>
</reference>
<keyword evidence="2" id="KW-1185">Reference proteome</keyword>
<proteinExistence type="predicted"/>
<organism evidence="1 2">
    <name type="scientific">Aquimarina algicola</name>
    <dbReference type="NCBI Taxonomy" id="2589995"/>
    <lineage>
        <taxon>Bacteria</taxon>
        <taxon>Pseudomonadati</taxon>
        <taxon>Bacteroidota</taxon>
        <taxon>Flavobacteriia</taxon>
        <taxon>Flavobacteriales</taxon>
        <taxon>Flavobacteriaceae</taxon>
        <taxon>Aquimarina</taxon>
    </lineage>
</organism>
<evidence type="ECO:0000313" key="1">
    <source>
        <dbReference type="EMBL" id="TPN82910.1"/>
    </source>
</evidence>
<comment type="caution">
    <text evidence="1">The sequence shown here is derived from an EMBL/GenBank/DDBJ whole genome shotgun (WGS) entry which is preliminary data.</text>
</comment>
<accession>A0A504J8A8</accession>
<dbReference type="Gene3D" id="3.30.70.100">
    <property type="match status" value="1"/>
</dbReference>
<dbReference type="AlphaFoldDB" id="A0A504J8A8"/>
<dbReference type="EMBL" id="VFWZ01000008">
    <property type="protein sequence ID" value="TPN82910.1"/>
    <property type="molecule type" value="Genomic_DNA"/>
</dbReference>
<gene>
    <name evidence="1" type="ORF">FHK87_21015</name>
</gene>
<dbReference type="OrthoDB" id="2065010at2"/>
<dbReference type="InterPro" id="IPR011008">
    <property type="entry name" value="Dimeric_a/b-barrel"/>
</dbReference>
<dbReference type="InterPro" id="IPR014910">
    <property type="entry name" value="YdhR"/>
</dbReference>
<sequence length="95" mass="11013">MILQIIKLKSDLPEEELQKRAKNREPNFKSISGLLQKYYIKTSKEGEYGGVYIWDSLQSLQAYQQSDLAKSIPAAYAIKEVPDIEMMDIIFQLRN</sequence>
<evidence type="ECO:0008006" key="3">
    <source>
        <dbReference type="Google" id="ProtNLM"/>
    </source>
</evidence>
<name>A0A504J8A8_9FLAO</name>
<dbReference type="SUPFAM" id="SSF54909">
    <property type="entry name" value="Dimeric alpha+beta barrel"/>
    <property type="match status" value="1"/>
</dbReference>
<dbReference type="Pfam" id="PF08803">
    <property type="entry name" value="ydhR"/>
    <property type="match status" value="1"/>
</dbReference>